<comment type="caution">
    <text evidence="1">The sequence shown here is derived from an EMBL/GenBank/DDBJ whole genome shotgun (WGS) entry which is preliminary data.</text>
</comment>
<evidence type="ECO:0000313" key="1">
    <source>
        <dbReference type="EMBL" id="PNX62818.1"/>
    </source>
</evidence>
<proteinExistence type="predicted"/>
<organism evidence="1 2">
    <name type="scientific">Trifolium pratense</name>
    <name type="common">Red clover</name>
    <dbReference type="NCBI Taxonomy" id="57577"/>
    <lineage>
        <taxon>Eukaryota</taxon>
        <taxon>Viridiplantae</taxon>
        <taxon>Streptophyta</taxon>
        <taxon>Embryophyta</taxon>
        <taxon>Tracheophyta</taxon>
        <taxon>Spermatophyta</taxon>
        <taxon>Magnoliopsida</taxon>
        <taxon>eudicotyledons</taxon>
        <taxon>Gunneridae</taxon>
        <taxon>Pentapetalae</taxon>
        <taxon>rosids</taxon>
        <taxon>fabids</taxon>
        <taxon>Fabales</taxon>
        <taxon>Fabaceae</taxon>
        <taxon>Papilionoideae</taxon>
        <taxon>50 kb inversion clade</taxon>
        <taxon>NPAAA clade</taxon>
        <taxon>Hologalegina</taxon>
        <taxon>IRL clade</taxon>
        <taxon>Trifolieae</taxon>
        <taxon>Trifolium</taxon>
    </lineage>
</organism>
<dbReference type="STRING" id="57577.A0A2K3K956"/>
<reference evidence="1 2" key="1">
    <citation type="journal article" date="2014" name="Am. J. Bot.">
        <title>Genome assembly and annotation for red clover (Trifolium pratense; Fabaceae).</title>
        <authorList>
            <person name="Istvanek J."/>
            <person name="Jaros M."/>
            <person name="Krenek A."/>
            <person name="Repkova J."/>
        </authorList>
    </citation>
    <scope>NUCLEOTIDE SEQUENCE [LARGE SCALE GENOMIC DNA]</scope>
    <source>
        <strain evidence="2">cv. Tatra</strain>
        <tissue evidence="1">Young leaves</tissue>
    </source>
</reference>
<dbReference type="PANTHER" id="PTHR11439">
    <property type="entry name" value="GAG-POL-RELATED RETROTRANSPOSON"/>
    <property type="match status" value="1"/>
</dbReference>
<evidence type="ECO:0000313" key="2">
    <source>
        <dbReference type="Proteomes" id="UP000236291"/>
    </source>
</evidence>
<sequence length="107" mass="11644">MEEPRVSHLQGAKRILRYIKGTLTEGIFYGSNSDVKLVGYTDSDWAGDLETRKSTSGYAFHLGTGAISWSSKKQPVVALSTAEAEYIAATSCATQTVWLSAREHCLA</sequence>
<gene>
    <name evidence="1" type="ORF">L195_g053182</name>
</gene>
<name>A0A2K3K956_TRIPR</name>
<protein>
    <submittedName>
        <fullName evidence="1">Putative copia-type protein</fullName>
    </submittedName>
</protein>
<dbReference type="Proteomes" id="UP000236291">
    <property type="component" value="Unassembled WGS sequence"/>
</dbReference>
<dbReference type="PANTHER" id="PTHR11439:SF517">
    <property type="entry name" value="CYSTEINE-RICH RLK (RECEPTOR-LIKE PROTEIN KINASE) 8"/>
    <property type="match status" value="1"/>
</dbReference>
<dbReference type="CDD" id="cd09272">
    <property type="entry name" value="RNase_HI_RT_Ty1"/>
    <property type="match status" value="1"/>
</dbReference>
<dbReference type="EMBL" id="ASHM01088647">
    <property type="protein sequence ID" value="PNX62818.1"/>
    <property type="molecule type" value="Genomic_DNA"/>
</dbReference>
<accession>A0A2K3K956</accession>
<dbReference type="AlphaFoldDB" id="A0A2K3K956"/>
<reference evidence="1 2" key="2">
    <citation type="journal article" date="2017" name="Front. Plant Sci.">
        <title>Gene Classification and Mining of Molecular Markers Useful in Red Clover (Trifolium pratense) Breeding.</title>
        <authorList>
            <person name="Istvanek J."/>
            <person name="Dluhosova J."/>
            <person name="Dluhos P."/>
            <person name="Patkova L."/>
            <person name="Nedelnik J."/>
            <person name="Repkova J."/>
        </authorList>
    </citation>
    <scope>NUCLEOTIDE SEQUENCE [LARGE SCALE GENOMIC DNA]</scope>
    <source>
        <strain evidence="2">cv. Tatra</strain>
        <tissue evidence="1">Young leaves</tissue>
    </source>
</reference>